<evidence type="ECO:0000313" key="6">
    <source>
        <dbReference type="Proteomes" id="UP000608071"/>
    </source>
</evidence>
<keyword evidence="3" id="KW-0175">Coiled coil</keyword>
<evidence type="ECO:0000256" key="2">
    <source>
        <dbReference type="ARBA" id="ARBA00023239"/>
    </source>
</evidence>
<evidence type="ECO:0000259" key="4">
    <source>
        <dbReference type="SMART" id="SM00858"/>
    </source>
</evidence>
<dbReference type="RefSeq" id="WP_191798256.1">
    <property type="nucleotide sequence ID" value="NZ_JACSQL010000001.1"/>
</dbReference>
<feature type="coiled-coil region" evidence="3">
    <location>
        <begin position="233"/>
        <end position="260"/>
    </location>
</feature>
<evidence type="ECO:0000256" key="1">
    <source>
        <dbReference type="ARBA" id="ARBA00010986"/>
    </source>
</evidence>
<proteinExistence type="inferred from homology"/>
<dbReference type="InterPro" id="IPR044144">
    <property type="entry name" value="SAF_UxaA/GarD"/>
</dbReference>
<comment type="caution">
    <text evidence="5">The sequence shown here is derived from an EMBL/GenBank/DDBJ whole genome shotgun (WGS) entry which is preliminary data.</text>
</comment>
<name>A0ABR8SUH1_9BACL</name>
<dbReference type="SMART" id="SM00858">
    <property type="entry name" value="SAF"/>
    <property type="match status" value="1"/>
</dbReference>
<dbReference type="InterPro" id="IPR013974">
    <property type="entry name" value="SAF"/>
</dbReference>
<accession>A0ABR8SUH1</accession>
<sequence>MNTYESSVTDWTRLHPNDDVLIALRNLNSGEQIEVASGQHIILKENVPKGHKFAIRTIQAGEHIMKYGYSIGIAKEQIETGKWLHTHNVSTGLSGLVDYEYVKTPTLKPALAPAHLRTFQGYRRSSGQVGIRNEIWIINTVGCINKVCEALAKMGNTAFQGRVDGVYHFAHPFGCSQLGDDLKYTQQLLASLVSHPNAGGVLVIGLGCENNQIEEFKTFIPDEDQARVRFLKAQEIDDEMAEGLRLLEELTELAEKQEREPVPISELTIGLKCGGSDGFSGITANPLVGVVSDKLVAAGGTAILTEVPEMFGAETILMNRARSEGVYEELVNLINNFKQYYVNHGQNIYENPSPGNKEGGITTLEEKSLGCTQKGGHSEVVDVVAYGKKVTQKGLNIVEAPGNDLVSVTALSAAGAHIVLFTTGRGTPFGGPVPTVKIATNSDLANRKKHWIDFNAGQLLEGKAMDDLADELLAELIEIASGNKVTNSERYGFREIAIFKDGVIL</sequence>
<dbReference type="CDD" id="cd11613">
    <property type="entry name" value="SAF_AH_GD"/>
    <property type="match status" value="1"/>
</dbReference>
<dbReference type="Pfam" id="PF08666">
    <property type="entry name" value="SAF"/>
    <property type="match status" value="1"/>
</dbReference>
<reference evidence="5 6" key="1">
    <citation type="submission" date="2020-08" db="EMBL/GenBank/DDBJ databases">
        <title>A Genomic Blueprint of the Chicken Gut Microbiome.</title>
        <authorList>
            <person name="Gilroy R."/>
            <person name="Ravi A."/>
            <person name="Getino M."/>
            <person name="Pursley I."/>
            <person name="Horton D.L."/>
            <person name="Alikhan N.-F."/>
            <person name="Baker D."/>
            <person name="Gharbi K."/>
            <person name="Hall N."/>
            <person name="Watson M."/>
            <person name="Adriaenssens E.M."/>
            <person name="Foster-Nyarko E."/>
            <person name="Jarju S."/>
            <person name="Secka A."/>
            <person name="Antonio M."/>
            <person name="Oren A."/>
            <person name="Chaudhuri R."/>
            <person name="La Ragione R.M."/>
            <person name="Hildebrand F."/>
            <person name="Pallen M.J."/>
        </authorList>
    </citation>
    <scope>NUCLEOTIDE SEQUENCE [LARGE SCALE GENOMIC DNA]</scope>
    <source>
        <strain evidence="5 6">Sa2BVA9</strain>
    </source>
</reference>
<keyword evidence="6" id="KW-1185">Reference proteome</keyword>
<gene>
    <name evidence="5" type="ORF">H9647_03645</name>
</gene>
<feature type="domain" description="SAF" evidence="4">
    <location>
        <begin position="18"/>
        <end position="90"/>
    </location>
</feature>
<protein>
    <submittedName>
        <fullName evidence="5">Altronate dehydratase</fullName>
    </submittedName>
</protein>
<dbReference type="Gene3D" id="2.30.130.110">
    <property type="match status" value="1"/>
</dbReference>
<evidence type="ECO:0000313" key="5">
    <source>
        <dbReference type="EMBL" id="MBD7967147.1"/>
    </source>
</evidence>
<organism evidence="5 6">
    <name type="scientific">Paenibacillus gallinarum</name>
    <dbReference type="NCBI Taxonomy" id="2762232"/>
    <lineage>
        <taxon>Bacteria</taxon>
        <taxon>Bacillati</taxon>
        <taxon>Bacillota</taxon>
        <taxon>Bacilli</taxon>
        <taxon>Bacillales</taxon>
        <taxon>Paenibacillaceae</taxon>
        <taxon>Paenibacillus</taxon>
    </lineage>
</organism>
<evidence type="ECO:0000256" key="3">
    <source>
        <dbReference type="SAM" id="Coils"/>
    </source>
</evidence>
<dbReference type="InterPro" id="IPR007392">
    <property type="entry name" value="GD_AH_second"/>
</dbReference>
<dbReference type="Pfam" id="PF04295">
    <property type="entry name" value="GD_AH_second"/>
    <property type="match status" value="1"/>
</dbReference>
<dbReference type="PANTHER" id="PTHR30536">
    <property type="entry name" value="ALTRONATE/GALACTARATE DEHYDRATASE"/>
    <property type="match status" value="1"/>
</dbReference>
<dbReference type="PANTHER" id="PTHR30536:SF5">
    <property type="entry name" value="ALTRONATE DEHYDRATASE"/>
    <property type="match status" value="1"/>
</dbReference>
<dbReference type="InterPro" id="IPR048332">
    <property type="entry name" value="GD_AH_C"/>
</dbReference>
<dbReference type="EMBL" id="JACSQL010000001">
    <property type="protein sequence ID" value="MBD7967147.1"/>
    <property type="molecule type" value="Genomic_DNA"/>
</dbReference>
<dbReference type="InterPro" id="IPR052172">
    <property type="entry name" value="UxaA_altronate/galactarate_dh"/>
</dbReference>
<keyword evidence="2" id="KW-0456">Lyase</keyword>
<dbReference type="Proteomes" id="UP000608071">
    <property type="component" value="Unassembled WGS sequence"/>
</dbReference>
<comment type="similarity">
    <text evidence="1">Belongs to the UxaA family.</text>
</comment>
<dbReference type="Pfam" id="PF20629">
    <property type="entry name" value="GD_AH_C"/>
    <property type="match status" value="1"/>
</dbReference>